<feature type="binding site" evidence="6">
    <location>
        <position position="136"/>
    </location>
    <ligand>
        <name>Zn(2+)</name>
        <dbReference type="ChEBI" id="CHEBI:29105"/>
        <note>catalytic</note>
    </ligand>
</feature>
<dbReference type="PROSITE" id="PS51864">
    <property type="entry name" value="ASTACIN"/>
    <property type="match status" value="1"/>
</dbReference>
<comment type="cofactor">
    <cofactor evidence="6 7">
        <name>Zn(2+)</name>
        <dbReference type="ChEBI" id="CHEBI:29105"/>
    </cofactor>
    <text evidence="6 7">Binds 1 zinc ion per subunit.</text>
</comment>
<dbReference type="PANTHER" id="PTHR10127">
    <property type="entry name" value="DISCOIDIN, CUB, EGF, LAMININ , AND ZINC METALLOPROTEASE DOMAIN CONTAINING"/>
    <property type="match status" value="1"/>
</dbReference>
<keyword evidence="6 7" id="KW-0645">Protease</keyword>
<keyword evidence="10" id="KW-1185">Reference proteome</keyword>
<dbReference type="AlphaFoldDB" id="E3MQ97"/>
<protein>
    <recommendedName>
        <fullName evidence="5">Zinc metalloproteinase</fullName>
    </recommendedName>
</protein>
<evidence type="ECO:0000256" key="4">
    <source>
        <dbReference type="ARBA" id="ARBA00023180"/>
    </source>
</evidence>
<dbReference type="InParanoid" id="E3MQ97"/>
<feature type="signal peptide" evidence="5 7">
    <location>
        <begin position="1"/>
        <end position="20"/>
    </location>
</feature>
<keyword evidence="6 7" id="KW-0378">Hydrolase</keyword>
<dbReference type="Proteomes" id="UP000008281">
    <property type="component" value="Unassembled WGS sequence"/>
</dbReference>
<dbReference type="SUPFAM" id="SSF55486">
    <property type="entry name" value="Metalloproteases ('zincins'), catalytic domain"/>
    <property type="match status" value="1"/>
</dbReference>
<dbReference type="SMART" id="SM00235">
    <property type="entry name" value="ZnMc"/>
    <property type="match status" value="1"/>
</dbReference>
<evidence type="ECO:0000313" key="10">
    <source>
        <dbReference type="Proteomes" id="UP000008281"/>
    </source>
</evidence>
<sequence length="392" mass="45692">MAMMLFIFLTFSQVSFFVFGTSHDLSRVKRQARQNNLVPYHGKWPHGVVNYYFDNSTFVGAISDYNMEASVIRGMELISSHTCIQFSRQPSKYMMKIGTVEGQCRAAIGRIYQPHQEFTFSSSCYTAGSAAHELIHALGFYHAHQRLDRDLYLKFNLQEWRMENSFQKQQYKKYGDQLLLVPYDYGSVMQYHDTDEEYLPRDPKYFRTMGSEIVSFYDYYMININYECSCDDDDWLECENLGYRNPASCDECVCPYGFGGKDCSQRAEPGETLEALDAWRNTTVTLDAGYTKLLDGRKYRQNDYSYHYLWITAPTNKTIEVEIHNFNGVNCEHGCKSGGVEVKTHEDPRMTSPRACCMNETEIYRSRNNPTIVMFFNLEGLDEYNLSYRFTD</sequence>
<dbReference type="eggNOG" id="KOG3714">
    <property type="taxonomic scope" value="Eukaryota"/>
</dbReference>
<dbReference type="PRINTS" id="PR00480">
    <property type="entry name" value="ASTACIN"/>
</dbReference>
<name>E3MQ97_CAERE</name>
<evidence type="ECO:0000256" key="6">
    <source>
        <dbReference type="PROSITE-ProRule" id="PRU01211"/>
    </source>
</evidence>
<evidence type="ECO:0000313" key="9">
    <source>
        <dbReference type="EMBL" id="EFP06874.1"/>
    </source>
</evidence>
<reference evidence="9" key="1">
    <citation type="submission" date="2007-07" db="EMBL/GenBank/DDBJ databases">
        <title>PCAP assembly of the Caenorhabditis remanei genome.</title>
        <authorList>
            <consortium name="The Caenorhabditis remanei Sequencing Consortium"/>
            <person name="Wilson R.K."/>
        </authorList>
    </citation>
    <scope>NUCLEOTIDE SEQUENCE [LARGE SCALE GENOMIC DNA]</scope>
    <source>
        <strain evidence="9">PB4641</strain>
    </source>
</reference>
<dbReference type="GO" id="GO:0005576">
    <property type="term" value="C:extracellular region"/>
    <property type="evidence" value="ECO:0007669"/>
    <property type="project" value="UniProtKB-SubCell"/>
</dbReference>
<dbReference type="GO" id="GO:0008270">
    <property type="term" value="F:zinc ion binding"/>
    <property type="evidence" value="ECO:0007669"/>
    <property type="project" value="UniProtKB-UniRule"/>
</dbReference>
<evidence type="ECO:0000259" key="8">
    <source>
        <dbReference type="PROSITE" id="PS51864"/>
    </source>
</evidence>
<keyword evidence="5 7" id="KW-0732">Signal</keyword>
<dbReference type="STRING" id="31234.E3MQ97"/>
<dbReference type="OMA" id="AGSICHE"/>
<dbReference type="EMBL" id="DS268465">
    <property type="protein sequence ID" value="EFP06874.1"/>
    <property type="molecule type" value="Genomic_DNA"/>
</dbReference>
<comment type="subcellular location">
    <subcellularLocation>
        <location evidence="1 5">Secreted</location>
    </subcellularLocation>
</comment>
<feature type="binding site" evidence="6">
    <location>
        <position position="132"/>
    </location>
    <ligand>
        <name>Zn(2+)</name>
        <dbReference type="ChEBI" id="CHEBI:29105"/>
        <note>catalytic</note>
    </ligand>
</feature>
<dbReference type="InterPro" id="IPR017050">
    <property type="entry name" value="Metallopeptidase_nem"/>
</dbReference>
<dbReference type="Pfam" id="PF01400">
    <property type="entry name" value="Astacin"/>
    <property type="match status" value="1"/>
</dbReference>
<dbReference type="InterPro" id="IPR024079">
    <property type="entry name" value="MetalloPept_cat_dom_sf"/>
</dbReference>
<keyword evidence="6 7" id="KW-0862">Zinc</keyword>
<evidence type="ECO:0000256" key="2">
    <source>
        <dbReference type="ARBA" id="ARBA00022525"/>
    </source>
</evidence>
<dbReference type="InterPro" id="IPR001506">
    <property type="entry name" value="Peptidase_M12A"/>
</dbReference>
<keyword evidence="2 5" id="KW-0964">Secreted</keyword>
<keyword evidence="3" id="KW-1015">Disulfide bond</keyword>
<dbReference type="PIRSF" id="PIRSF036365">
    <property type="entry name" value="Astacin_nematoda"/>
    <property type="match status" value="1"/>
</dbReference>
<feature type="binding site" evidence="6">
    <location>
        <position position="142"/>
    </location>
    <ligand>
        <name>Zn(2+)</name>
        <dbReference type="ChEBI" id="CHEBI:29105"/>
        <note>catalytic</note>
    </ligand>
</feature>
<feature type="domain" description="Peptidase M12A" evidence="8">
    <location>
        <begin position="36"/>
        <end position="229"/>
    </location>
</feature>
<feature type="chain" id="PRO_5005127867" description="Zinc metalloproteinase" evidence="5 7">
    <location>
        <begin position="21"/>
        <end position="392"/>
    </location>
</feature>
<evidence type="ECO:0000256" key="5">
    <source>
        <dbReference type="PIRNR" id="PIRNR036365"/>
    </source>
</evidence>
<keyword evidence="4" id="KW-0325">Glycoprotein</keyword>
<dbReference type="GO" id="GO:0006508">
    <property type="term" value="P:proteolysis"/>
    <property type="evidence" value="ECO:0007669"/>
    <property type="project" value="UniProtKB-KW"/>
</dbReference>
<evidence type="ECO:0000256" key="3">
    <source>
        <dbReference type="ARBA" id="ARBA00023157"/>
    </source>
</evidence>
<dbReference type="PANTHER" id="PTHR10127:SF794">
    <property type="entry name" value="ZINC METALLOPROTEINASE NAS-22-RELATED"/>
    <property type="match status" value="1"/>
</dbReference>
<feature type="active site" evidence="6">
    <location>
        <position position="133"/>
    </location>
</feature>
<dbReference type="GO" id="GO:0018996">
    <property type="term" value="P:molting cycle, collagen and cuticulin-based cuticle"/>
    <property type="evidence" value="ECO:0007669"/>
    <property type="project" value="InterPro"/>
</dbReference>
<dbReference type="InterPro" id="IPR006026">
    <property type="entry name" value="Peptidase_Metallo"/>
</dbReference>
<keyword evidence="6 7" id="KW-0482">Metalloprotease</keyword>
<organism evidence="10">
    <name type="scientific">Caenorhabditis remanei</name>
    <name type="common">Caenorhabditis vulgaris</name>
    <dbReference type="NCBI Taxonomy" id="31234"/>
    <lineage>
        <taxon>Eukaryota</taxon>
        <taxon>Metazoa</taxon>
        <taxon>Ecdysozoa</taxon>
        <taxon>Nematoda</taxon>
        <taxon>Chromadorea</taxon>
        <taxon>Rhabditida</taxon>
        <taxon>Rhabditina</taxon>
        <taxon>Rhabditomorpha</taxon>
        <taxon>Rhabditoidea</taxon>
        <taxon>Rhabditidae</taxon>
        <taxon>Peloderinae</taxon>
        <taxon>Caenorhabditis</taxon>
    </lineage>
</organism>
<keyword evidence="6 7" id="KW-0479">Metal-binding</keyword>
<evidence type="ECO:0000256" key="1">
    <source>
        <dbReference type="ARBA" id="ARBA00004613"/>
    </source>
</evidence>
<dbReference type="Gene3D" id="3.40.390.10">
    <property type="entry name" value="Collagenase (Catalytic Domain)"/>
    <property type="match status" value="1"/>
</dbReference>
<proteinExistence type="predicted"/>
<evidence type="ECO:0000256" key="7">
    <source>
        <dbReference type="RuleBase" id="RU361183"/>
    </source>
</evidence>
<comment type="caution">
    <text evidence="6">Lacks conserved residue(s) required for the propagation of feature annotation.</text>
</comment>
<gene>
    <name evidence="9" type="primary">Cre-nas-21</name>
    <name evidence="9" type="ORF">CRE_11266</name>
</gene>
<dbReference type="OrthoDB" id="5850939at2759"/>
<dbReference type="GO" id="GO:0004222">
    <property type="term" value="F:metalloendopeptidase activity"/>
    <property type="evidence" value="ECO:0007669"/>
    <property type="project" value="UniProtKB-UniRule"/>
</dbReference>
<accession>E3MQ97</accession>
<dbReference type="HOGENOM" id="CLU_017286_1_1_1"/>